<reference evidence="3" key="2">
    <citation type="submission" date="2025-05" db="UniProtKB">
        <authorList>
            <consortium name="EnsemblMetazoa"/>
        </authorList>
    </citation>
    <scope>IDENTIFICATION</scope>
    <source>
        <strain evidence="3">Foshan</strain>
    </source>
</reference>
<dbReference type="Gene3D" id="2.40.70.10">
    <property type="entry name" value="Acid Proteases"/>
    <property type="match status" value="1"/>
</dbReference>
<dbReference type="CDD" id="cd00303">
    <property type="entry name" value="retropepsin_like"/>
    <property type="match status" value="1"/>
</dbReference>
<dbReference type="InterPro" id="IPR008042">
    <property type="entry name" value="Retrotrans_Pao"/>
</dbReference>
<evidence type="ECO:0000259" key="2">
    <source>
        <dbReference type="PROSITE" id="PS50994"/>
    </source>
</evidence>
<dbReference type="Gene3D" id="3.30.70.270">
    <property type="match status" value="1"/>
</dbReference>
<evidence type="ECO:0000256" key="1">
    <source>
        <dbReference type="SAM" id="MobiDB-lite"/>
    </source>
</evidence>
<feature type="domain" description="Integrase catalytic" evidence="2">
    <location>
        <begin position="1404"/>
        <end position="1596"/>
    </location>
</feature>
<dbReference type="Pfam" id="PF17921">
    <property type="entry name" value="Integrase_H2C2"/>
    <property type="match status" value="1"/>
</dbReference>
<feature type="compositionally biased region" description="Low complexity" evidence="1">
    <location>
        <begin position="342"/>
        <end position="376"/>
    </location>
</feature>
<dbReference type="InterPro" id="IPR012337">
    <property type="entry name" value="RNaseH-like_sf"/>
</dbReference>
<dbReference type="Gene3D" id="3.30.420.10">
    <property type="entry name" value="Ribonuclease H-like superfamily/Ribonuclease H"/>
    <property type="match status" value="1"/>
</dbReference>
<dbReference type="InterPro" id="IPR041588">
    <property type="entry name" value="Integrase_H2C2"/>
</dbReference>
<feature type="compositionally biased region" description="Low complexity" evidence="1">
    <location>
        <begin position="247"/>
        <end position="261"/>
    </location>
</feature>
<dbReference type="InterPro" id="IPR043128">
    <property type="entry name" value="Rev_trsase/Diguanyl_cyclase"/>
</dbReference>
<name>A0ABM1YFA2_AEDAL</name>
<evidence type="ECO:0000313" key="3">
    <source>
        <dbReference type="EnsemblMetazoa" id="AALFPA23_008641.P11701"/>
    </source>
</evidence>
<dbReference type="InterPro" id="IPR043502">
    <property type="entry name" value="DNA/RNA_pol_sf"/>
</dbReference>
<dbReference type="GeneID" id="134290118"/>
<dbReference type="PANTHER" id="PTHR47331">
    <property type="entry name" value="PHD-TYPE DOMAIN-CONTAINING PROTEIN"/>
    <property type="match status" value="1"/>
</dbReference>
<dbReference type="CDD" id="cd01644">
    <property type="entry name" value="RT_pepA17"/>
    <property type="match status" value="1"/>
</dbReference>
<protein>
    <recommendedName>
        <fullName evidence="2">Integrase catalytic domain-containing protein</fullName>
    </recommendedName>
</protein>
<dbReference type="Pfam" id="PF05380">
    <property type="entry name" value="Peptidase_A17"/>
    <property type="match status" value="1"/>
</dbReference>
<dbReference type="InterPro" id="IPR040676">
    <property type="entry name" value="DUF5641"/>
</dbReference>
<organism evidence="3 4">
    <name type="scientific">Aedes albopictus</name>
    <name type="common">Asian tiger mosquito</name>
    <name type="synonym">Stegomyia albopicta</name>
    <dbReference type="NCBI Taxonomy" id="7160"/>
    <lineage>
        <taxon>Eukaryota</taxon>
        <taxon>Metazoa</taxon>
        <taxon>Ecdysozoa</taxon>
        <taxon>Arthropoda</taxon>
        <taxon>Hexapoda</taxon>
        <taxon>Insecta</taxon>
        <taxon>Pterygota</taxon>
        <taxon>Neoptera</taxon>
        <taxon>Endopterygota</taxon>
        <taxon>Diptera</taxon>
        <taxon>Nematocera</taxon>
        <taxon>Culicoidea</taxon>
        <taxon>Culicidae</taxon>
        <taxon>Culicinae</taxon>
        <taxon>Aedini</taxon>
        <taxon>Aedes</taxon>
        <taxon>Stegomyia</taxon>
    </lineage>
</organism>
<accession>A0ABM1YFA2</accession>
<dbReference type="InterPro" id="IPR005312">
    <property type="entry name" value="DUF1759"/>
</dbReference>
<dbReference type="Pfam" id="PF18701">
    <property type="entry name" value="DUF5641"/>
    <property type="match status" value="1"/>
</dbReference>
<dbReference type="SUPFAM" id="SSF56672">
    <property type="entry name" value="DNA/RNA polymerases"/>
    <property type="match status" value="1"/>
</dbReference>
<dbReference type="Proteomes" id="UP000069940">
    <property type="component" value="Unassembled WGS sequence"/>
</dbReference>
<dbReference type="InterPro" id="IPR021109">
    <property type="entry name" value="Peptidase_aspartic_dom_sf"/>
</dbReference>
<dbReference type="PROSITE" id="PS50994">
    <property type="entry name" value="INTEGRASE"/>
    <property type="match status" value="1"/>
</dbReference>
<feature type="compositionally biased region" description="Polar residues" evidence="1">
    <location>
        <begin position="377"/>
        <end position="395"/>
    </location>
</feature>
<dbReference type="InterPro" id="IPR036397">
    <property type="entry name" value="RNaseH_sf"/>
</dbReference>
<proteinExistence type="predicted"/>
<dbReference type="RefSeq" id="XP_062713139.1">
    <property type="nucleotide sequence ID" value="XM_062857155.1"/>
</dbReference>
<reference evidence="4" key="1">
    <citation type="journal article" date="2015" name="Proc. Natl. Acad. Sci. U.S.A.">
        <title>Genome sequence of the Asian Tiger mosquito, Aedes albopictus, reveals insights into its biology, genetics, and evolution.</title>
        <authorList>
            <person name="Chen X.G."/>
            <person name="Jiang X."/>
            <person name="Gu J."/>
            <person name="Xu M."/>
            <person name="Wu Y."/>
            <person name="Deng Y."/>
            <person name="Zhang C."/>
            <person name="Bonizzoni M."/>
            <person name="Dermauw W."/>
            <person name="Vontas J."/>
            <person name="Armbruster P."/>
            <person name="Huang X."/>
            <person name="Yang Y."/>
            <person name="Zhang H."/>
            <person name="He W."/>
            <person name="Peng H."/>
            <person name="Liu Y."/>
            <person name="Wu K."/>
            <person name="Chen J."/>
            <person name="Lirakis M."/>
            <person name="Topalis P."/>
            <person name="Van Leeuwen T."/>
            <person name="Hall A.B."/>
            <person name="Jiang X."/>
            <person name="Thorpe C."/>
            <person name="Mueller R.L."/>
            <person name="Sun C."/>
            <person name="Waterhouse R.M."/>
            <person name="Yan G."/>
            <person name="Tu Z.J."/>
            <person name="Fang X."/>
            <person name="James A.A."/>
        </authorList>
    </citation>
    <scope>NUCLEOTIDE SEQUENCE [LARGE SCALE GENOMIC DNA]</scope>
    <source>
        <strain evidence="4">Foshan</strain>
    </source>
</reference>
<dbReference type="Pfam" id="PF03564">
    <property type="entry name" value="DUF1759"/>
    <property type="match status" value="1"/>
</dbReference>
<dbReference type="EnsemblMetazoa" id="AALFPA23_008641.R11701">
    <property type="protein sequence ID" value="AALFPA23_008641.P11701"/>
    <property type="gene ID" value="AALFPA23_008641"/>
</dbReference>
<keyword evidence="4" id="KW-1185">Reference proteome</keyword>
<feature type="region of interest" description="Disordered" evidence="1">
    <location>
        <begin position="240"/>
        <end position="265"/>
    </location>
</feature>
<feature type="region of interest" description="Disordered" evidence="1">
    <location>
        <begin position="340"/>
        <end position="395"/>
    </location>
</feature>
<sequence length="1724" mass="194553">MQLEEGSSEQLDLTIKATRAEVELTYLKIKGFLKSKLQKPSTSNTIATQQIVQPVNSVQSRVKLPEIKLPHFDGSIRDWPTFRDTFKSLIDSTPQLSNVDKFSYLVSSLSKEAKRVIEVIEVTSANYCVAWELLEKRYENKYLIVKAYIDALFNVEPMKRECYDSLNKLIDEYERNLRMLEKVGEHPEDWSTLLVFMLSSRLDIATMRHWETHRRSTNVPTYQELIDFLRSHSLILQSVAASKPRSSEPTRTTSSTRNASSKLTSAHSAISSSQKYCVFCKQSSHSPFHCEAFRKMTATERFESTKKNSLCINCLSPSHQMKNCSSGACRVCNQKHHTMLHQRTNQPSTSQPTQTQPSKSSSSPGSQSSFSPSAQTNHSQSSHASKPSTSSIENQAPTISALSTQYASSSLTKQHHRVPSTVLLSTALVKVFDPSGKSLWARALLDSGSQLNFVSEQLVQKLKLKRSKDFLPISGVGLSSTSSKYSVVARIQSHHADFETTWRFHVLSRITMELPTQAVDVSSLQLPSDIVLADPSFGEPGPIDLIFGAENFFDLMREGQVKTGPYQPSLQNTALGWVVSGKVQSGIVQSSVVNLAYSTATIEEQLARFWEIESCQTSSTLSLEETACEEHFAKTTTQDSTGRFVVALPKRETAFAKLGSSKVVATRRFLSLERRLNADPQLKQAYTAFINEYAELGHMKLVDNLETQLPTYFLPHHCVVRPDSITTKLRVVFDASCATDTGVSLNDTLMVGPQVQDDLVTIILRFRIPQFAIISDIEKMYRQIGMNPNDQMLQLILWRDSPSEPIRTYQLTTVTYGTSSAPYLATKCLQTLAEIGSTSHPAAAAVVGKDFYMDDLLTGVNSIEEGQELVQQLLQLMNSAGLQLRKWASNCPQILEVVPEHLRDERTLLDLEAASPVKTLGLQWNTRTDEFCFEVPKHSDVYPITKRIVLSDIARLFDPLGLVGPVVVQAKLFMQQLWREGKTWDDELSDSAQQLWAEFRQNLQDIANLSVPRWVLATPSVVSVELHGFCDASTRAYGACIYVRTVASNGDVFANLLTAKSKVAPLGNSKRNPTISLPRLELSGALLLSHLFEKVESSTSLHARSFFWTDSTIVYHWLSSNPSRWKTFVANRVSEIQRITAKGIWAHVPGLENPADVISRGMPPNELKDFTPWWNGPDWLRQPSRFWPSLTAPVHEEFPPDQLEERIVALPAQIIQPNELFLLYSSFTKLVRIVAIILRFRHNSNPQNRDEKRTGFLSAVELVQSTEQLVKIAQEERFPHDIADVLRYGQVKRNSRLKMLLPHLANGILRVGGRLRNAPVPYNQRHPMILPDKHPLTDLILKFYHLNNLHAGPQLITAAVRERFWPLRIRDQARQVVHSCLRCFRCKPDVMEQLMGELPTERVTPTLPFLRSGVDYCGPFFYRTSRKGAPTKCYVAIFVCMVTKAVHVECVADLSTSSFIAALRRFVARRGKPQLIECDNALNFRGAKRELDELVRLFGTQQHQHLVTSRCAEDGISFKFIPPRSPNFGGLWEAAVKSLKKHLRSTLLNTILSLDEFLTLLTQTEACLNSRPLTQLTADPNDLEVLTPGHFLVHRPLIAIPEPSLADVPMNRLDRYQQTQEYVRRIWKQWQSEYLSGLQPRTRWTHQRDNIKVGTMVLLKDDNLPPMKWRLGRVTQVFRGDDNFVRVVAVRTKDGEFRRAITKICVLPIQQPGGDPSADEPEGN</sequence>
<dbReference type="Gene3D" id="3.10.10.10">
    <property type="entry name" value="HIV Type 1 Reverse Transcriptase, subunit A, domain 1"/>
    <property type="match status" value="1"/>
</dbReference>
<dbReference type="SUPFAM" id="SSF53098">
    <property type="entry name" value="Ribonuclease H-like"/>
    <property type="match status" value="1"/>
</dbReference>
<dbReference type="PANTHER" id="PTHR47331:SF1">
    <property type="entry name" value="GAG-LIKE PROTEIN"/>
    <property type="match status" value="1"/>
</dbReference>
<dbReference type="InterPro" id="IPR001584">
    <property type="entry name" value="Integrase_cat-core"/>
</dbReference>
<evidence type="ECO:0000313" key="4">
    <source>
        <dbReference type="Proteomes" id="UP000069940"/>
    </source>
</evidence>